<gene>
    <name evidence="1" type="ORF">K488DRAFT_77727</name>
</gene>
<evidence type="ECO:0000313" key="2">
    <source>
        <dbReference type="Proteomes" id="UP000814128"/>
    </source>
</evidence>
<comment type="caution">
    <text evidence="1">The sequence shown here is derived from an EMBL/GenBank/DDBJ whole genome shotgun (WGS) entry which is preliminary data.</text>
</comment>
<proteinExistence type="predicted"/>
<dbReference type="Proteomes" id="UP000814128">
    <property type="component" value="Unassembled WGS sequence"/>
</dbReference>
<dbReference type="EMBL" id="MU273513">
    <property type="protein sequence ID" value="KAI0033732.1"/>
    <property type="molecule type" value="Genomic_DNA"/>
</dbReference>
<sequence>MASHLAVRPVYRAQLTSKPSNGHVNFIPQIRKIVFEYCEKWPTSENTRTFLANHLERYARTNPHVEFVVKQRNHHEPIVRGFYLNNNEKVICLKGYDLPVVQDKVQLLLDSSGAKMQSLKHRAIVSTTESSRGIWSGFHGKPFRI</sequence>
<protein>
    <submittedName>
        <fullName evidence="1">Thioredoxin-like protein</fullName>
    </submittedName>
</protein>
<reference evidence="1" key="1">
    <citation type="submission" date="2021-02" db="EMBL/GenBank/DDBJ databases">
        <authorList>
            <consortium name="DOE Joint Genome Institute"/>
            <person name="Ahrendt S."/>
            <person name="Looney B.P."/>
            <person name="Miyauchi S."/>
            <person name="Morin E."/>
            <person name="Drula E."/>
            <person name="Courty P.E."/>
            <person name="Chicoki N."/>
            <person name="Fauchery L."/>
            <person name="Kohler A."/>
            <person name="Kuo A."/>
            <person name="Labutti K."/>
            <person name="Pangilinan J."/>
            <person name="Lipzen A."/>
            <person name="Riley R."/>
            <person name="Andreopoulos W."/>
            <person name="He G."/>
            <person name="Johnson J."/>
            <person name="Barry K.W."/>
            <person name="Grigoriev I.V."/>
            <person name="Nagy L."/>
            <person name="Hibbett D."/>
            <person name="Henrissat B."/>
            <person name="Matheny P.B."/>
            <person name="Labbe J."/>
            <person name="Martin F."/>
        </authorList>
    </citation>
    <scope>NUCLEOTIDE SEQUENCE</scope>
    <source>
        <strain evidence="1">EC-137</strain>
    </source>
</reference>
<name>A0ACB8QPX8_9AGAM</name>
<keyword evidence="2" id="KW-1185">Reference proteome</keyword>
<organism evidence="1 2">
    <name type="scientific">Vararia minispora EC-137</name>
    <dbReference type="NCBI Taxonomy" id="1314806"/>
    <lineage>
        <taxon>Eukaryota</taxon>
        <taxon>Fungi</taxon>
        <taxon>Dikarya</taxon>
        <taxon>Basidiomycota</taxon>
        <taxon>Agaricomycotina</taxon>
        <taxon>Agaricomycetes</taxon>
        <taxon>Russulales</taxon>
        <taxon>Lachnocladiaceae</taxon>
        <taxon>Vararia</taxon>
    </lineage>
</organism>
<accession>A0ACB8QPX8</accession>
<reference evidence="1" key="2">
    <citation type="journal article" date="2022" name="New Phytol.">
        <title>Evolutionary transition to the ectomycorrhizal habit in the genomes of a hyperdiverse lineage of mushroom-forming fungi.</title>
        <authorList>
            <person name="Looney B."/>
            <person name="Miyauchi S."/>
            <person name="Morin E."/>
            <person name="Drula E."/>
            <person name="Courty P.E."/>
            <person name="Kohler A."/>
            <person name="Kuo A."/>
            <person name="LaButti K."/>
            <person name="Pangilinan J."/>
            <person name="Lipzen A."/>
            <person name="Riley R."/>
            <person name="Andreopoulos W."/>
            <person name="He G."/>
            <person name="Johnson J."/>
            <person name="Nolan M."/>
            <person name="Tritt A."/>
            <person name="Barry K.W."/>
            <person name="Grigoriev I.V."/>
            <person name="Nagy L.G."/>
            <person name="Hibbett D."/>
            <person name="Henrissat B."/>
            <person name="Matheny P.B."/>
            <person name="Labbe J."/>
            <person name="Martin F.M."/>
        </authorList>
    </citation>
    <scope>NUCLEOTIDE SEQUENCE</scope>
    <source>
        <strain evidence="1">EC-137</strain>
    </source>
</reference>
<evidence type="ECO:0000313" key="1">
    <source>
        <dbReference type="EMBL" id="KAI0033732.1"/>
    </source>
</evidence>